<keyword evidence="2" id="KW-0808">Transferase</keyword>
<dbReference type="InterPro" id="IPR001126">
    <property type="entry name" value="UmuC"/>
</dbReference>
<dbReference type="InterPro" id="IPR043128">
    <property type="entry name" value="Rev_trsase/Diguanyl_cyclase"/>
</dbReference>
<dbReference type="GO" id="GO:0008270">
    <property type="term" value="F:zinc ion binding"/>
    <property type="evidence" value="ECO:0007669"/>
    <property type="project" value="UniProtKB-KW"/>
</dbReference>
<dbReference type="GO" id="GO:0005657">
    <property type="term" value="C:replication fork"/>
    <property type="evidence" value="ECO:0007669"/>
    <property type="project" value="UniProtKB-ARBA"/>
</dbReference>
<evidence type="ECO:0000256" key="1">
    <source>
        <dbReference type="ARBA" id="ARBA00004123"/>
    </source>
</evidence>
<dbReference type="InterPro" id="IPR017961">
    <property type="entry name" value="DNA_pol_Y-fam_little_finger"/>
</dbReference>
<dbReference type="GO" id="GO:0042276">
    <property type="term" value="P:error-prone translesion synthesis"/>
    <property type="evidence" value="ECO:0007669"/>
    <property type="project" value="TreeGrafter"/>
</dbReference>
<dbReference type="FunFam" id="3.30.70.270:FF:000102">
    <property type="entry name" value="Putative DNA polymerase eta"/>
    <property type="match status" value="1"/>
</dbReference>
<dbReference type="Gene3D" id="3.40.1170.60">
    <property type="match status" value="1"/>
</dbReference>
<dbReference type="GO" id="GO:0051276">
    <property type="term" value="P:chromosome organization"/>
    <property type="evidence" value="ECO:0007669"/>
    <property type="project" value="UniProtKB-ARBA"/>
</dbReference>
<proteinExistence type="predicted"/>
<dbReference type="GO" id="GO:0006281">
    <property type="term" value="P:DNA repair"/>
    <property type="evidence" value="ECO:0007669"/>
    <property type="project" value="UniProtKB-KW"/>
</dbReference>
<keyword evidence="12" id="KW-1185">Reference proteome</keyword>
<accession>E8NHQ4</accession>
<dbReference type="SUPFAM" id="SSF100879">
    <property type="entry name" value="Lesion bypass DNA polymerase (Y-family), little finger domain"/>
    <property type="match status" value="1"/>
</dbReference>
<sequence length="619" mass="66187">MRCIAHIDMDCFYAQVEAVRLGVDCRVTPFALVQWGSFIAVNYPARARGVKRFCLSPDEVRRELPDVQMSHIATYAMGESEYCYPEAPRINTHKVSLEPYRHASRQIFAILRAEPGVVVGKAGIDEAYIDVTEAARRELAEVRAAAAGASLDPLADVMEPSTRLIEDRRAEMEAWFGARGTSLAAVFDEPMRALVRGECGAELEGSRAFCVGADDAAYAERCLLLCAASRVVHRLRQRIYAELHYDCSAGIAHNRVLAKCISATHKPNQQTLLLPDRSASALFELPLSGVRGFGGKLGAAVSAVCGGVTECREAWLVPLAQLCKLDGACDVGDGEDAEDDTEGRVGRLYGRKRGRAASPSMERNFQGLAAHTTSQYVFYRLRGLAEDTIVNRPFSKTIIASKNFGRLTTSVEVLQRWVIVLTSELCSRYEEFTSLYHIRGRSFNIKLGNDGFRSTGGLSNRSVALPEAMQPDVLTAVAIREVEAVFRNKPGAAADSVTLTIGGFVSDGSGGTGCVPSLAAIRGESTNAGQGRAVRGHLRQQTLLASFLAASAADGGAACAMRQGSSGNVAEVLSSDGSGLGDSDSNGSVHIDGDPVILSLSSHSLSSNSGDVSSVVLID</sequence>
<dbReference type="GO" id="GO:0009314">
    <property type="term" value="P:response to radiation"/>
    <property type="evidence" value="ECO:0007669"/>
    <property type="project" value="TreeGrafter"/>
</dbReference>
<organism evidence="11 12">
    <name type="scientific">Leishmania mexicana (strain MHOM/GT/2001/U1103)</name>
    <dbReference type="NCBI Taxonomy" id="929439"/>
    <lineage>
        <taxon>Eukaryota</taxon>
        <taxon>Discoba</taxon>
        <taxon>Euglenozoa</taxon>
        <taxon>Kinetoplastea</taxon>
        <taxon>Metakinetoplastina</taxon>
        <taxon>Trypanosomatida</taxon>
        <taxon>Trypanosomatidae</taxon>
        <taxon>Leishmaniinae</taxon>
        <taxon>Leishmania</taxon>
    </lineage>
</organism>
<dbReference type="RefSeq" id="XP_003886498.1">
    <property type="nucleotide sequence ID" value="XM_003886449.1"/>
</dbReference>
<evidence type="ECO:0000256" key="2">
    <source>
        <dbReference type="ARBA" id="ARBA00022679"/>
    </source>
</evidence>
<evidence type="ECO:0000259" key="10">
    <source>
        <dbReference type="PROSITE" id="PS50173"/>
    </source>
</evidence>
<keyword evidence="4" id="KW-0227">DNA damage</keyword>
<dbReference type="InterPro" id="IPR052230">
    <property type="entry name" value="DNA_polymerase_eta"/>
</dbReference>
<dbReference type="GO" id="GO:0035861">
    <property type="term" value="C:site of double-strand break"/>
    <property type="evidence" value="ECO:0007669"/>
    <property type="project" value="TreeGrafter"/>
</dbReference>
<keyword evidence="8" id="KW-0539">Nucleus</keyword>
<evidence type="ECO:0000256" key="3">
    <source>
        <dbReference type="ARBA" id="ARBA00022723"/>
    </source>
</evidence>
<dbReference type="FunFam" id="3.40.1170.60:FF:000008">
    <property type="entry name" value="DNA polymerase eta subunit"/>
    <property type="match status" value="1"/>
</dbReference>
<dbReference type="Pfam" id="PF11799">
    <property type="entry name" value="IMS_C"/>
    <property type="match status" value="1"/>
</dbReference>
<dbReference type="InterPro" id="IPR043502">
    <property type="entry name" value="DNA/RNA_pol_sf"/>
</dbReference>
<dbReference type="PhylomeDB" id="E8NHQ4"/>
<dbReference type="GO" id="GO:0070987">
    <property type="term" value="P:error-free translesion synthesis"/>
    <property type="evidence" value="ECO:0007669"/>
    <property type="project" value="UniProtKB-ARBA"/>
</dbReference>
<keyword evidence="6" id="KW-0862">Zinc</keyword>
<dbReference type="Gene3D" id="3.30.70.270">
    <property type="match status" value="1"/>
</dbReference>
<comment type="subcellular location">
    <subcellularLocation>
        <location evidence="1">Nucleus</location>
    </subcellularLocation>
</comment>
<dbReference type="PROSITE" id="PS50173">
    <property type="entry name" value="UMUC"/>
    <property type="match status" value="1"/>
</dbReference>
<name>E8NHQ4_LEIMU</name>
<dbReference type="GO" id="GO:0005634">
    <property type="term" value="C:nucleus"/>
    <property type="evidence" value="ECO:0007669"/>
    <property type="project" value="UniProtKB-SubCell"/>
</dbReference>
<feature type="domain" description="UmuC" evidence="10">
    <location>
        <begin position="4"/>
        <end position="294"/>
    </location>
</feature>
<dbReference type="InterPro" id="IPR036775">
    <property type="entry name" value="DNA_pol_Y-fam_lit_finger_sf"/>
</dbReference>
<dbReference type="KEGG" id="lmi:LmxM_21_0630_1"/>
<evidence type="ECO:0000313" key="11">
    <source>
        <dbReference type="EMBL" id="CBZ41029.1"/>
    </source>
</evidence>
<reference evidence="11 12" key="1">
    <citation type="journal article" date="2011" name="Genome Res.">
        <title>Chromosome and gene copy number variation allow major structural change between species and strains of Leishmania.</title>
        <authorList>
            <person name="Rogers M.B."/>
            <person name="Hilley J.D."/>
            <person name="Dickens N.J."/>
            <person name="Wilkes J."/>
            <person name="Bates P.A."/>
            <person name="Depledge D.P."/>
            <person name="Harris D."/>
            <person name="Her Y."/>
            <person name="Herzyk P."/>
            <person name="Imamura H."/>
            <person name="Otto T.D."/>
            <person name="Sanders M."/>
            <person name="Seeger K."/>
            <person name="Dujardin J.C."/>
            <person name="Berriman M."/>
            <person name="Smith D.F."/>
            <person name="Hertz-Fowler C."/>
            <person name="Mottram J.C."/>
        </authorList>
    </citation>
    <scope>NUCLEOTIDE SEQUENCE [LARGE SCALE GENOMIC DNA]</scope>
    <source>
        <strain evidence="11 12">MHOM/GT/2001/U1103</strain>
    </source>
</reference>
<evidence type="ECO:0000256" key="5">
    <source>
        <dbReference type="ARBA" id="ARBA00022771"/>
    </source>
</evidence>
<dbReference type="AlphaFoldDB" id="E8NHQ4"/>
<dbReference type="SUPFAM" id="SSF56672">
    <property type="entry name" value="DNA/RNA polymerases"/>
    <property type="match status" value="1"/>
</dbReference>
<dbReference type="Pfam" id="PF00817">
    <property type="entry name" value="IMS"/>
    <property type="match status" value="1"/>
</dbReference>
<dbReference type="PANTHER" id="PTHR45873:SF1">
    <property type="entry name" value="DNA POLYMERASE ETA"/>
    <property type="match status" value="1"/>
</dbReference>
<evidence type="ECO:0000256" key="4">
    <source>
        <dbReference type="ARBA" id="ARBA00022763"/>
    </source>
</evidence>
<evidence type="ECO:0000313" key="12">
    <source>
        <dbReference type="Proteomes" id="UP000007259"/>
    </source>
</evidence>
<evidence type="ECO:0000256" key="7">
    <source>
        <dbReference type="ARBA" id="ARBA00023204"/>
    </source>
</evidence>
<evidence type="ECO:0000256" key="8">
    <source>
        <dbReference type="ARBA" id="ARBA00023242"/>
    </source>
</evidence>
<dbReference type="GO" id="GO:0003887">
    <property type="term" value="F:DNA-directed DNA polymerase activity"/>
    <property type="evidence" value="ECO:0007669"/>
    <property type="project" value="TreeGrafter"/>
</dbReference>
<gene>
    <name evidence="11" type="ORF">LmxM_21_0630_1</name>
</gene>
<evidence type="ECO:0000256" key="9">
    <source>
        <dbReference type="ARBA" id="ARBA00044975"/>
    </source>
</evidence>
<keyword evidence="7" id="KW-0234">DNA repair</keyword>
<protein>
    <recommendedName>
        <fullName evidence="9">DNA polymerase eta</fullName>
    </recommendedName>
</protein>
<comment type="caution">
    <text evidence="11">The sequence shown here is derived from an EMBL/GenBank/DDBJ whole genome shotgun (WGS) entry which is preliminary data.</text>
</comment>
<keyword evidence="3" id="KW-0479">Metal-binding</keyword>
<keyword evidence="5" id="KW-0863">Zinc-finger</keyword>
<dbReference type="Proteomes" id="UP000007259">
    <property type="component" value="Unassembled WGS sequence"/>
</dbReference>
<dbReference type="GeneID" id="13451282"/>
<evidence type="ECO:0000256" key="6">
    <source>
        <dbReference type="ARBA" id="ARBA00022833"/>
    </source>
</evidence>
<dbReference type="PANTHER" id="PTHR45873">
    <property type="entry name" value="DNA POLYMERASE ETA"/>
    <property type="match status" value="1"/>
</dbReference>
<dbReference type="EMBL" id="CADB01000537">
    <property type="protein sequence ID" value="CBZ41029.1"/>
    <property type="molecule type" value="Genomic_DNA"/>
</dbReference>
<dbReference type="VEuPathDB" id="TriTrypDB:LmxM.21.0630"/>
<dbReference type="OrthoDB" id="5723at2759"/>
<dbReference type="GO" id="GO:0003684">
    <property type="term" value="F:damaged DNA binding"/>
    <property type="evidence" value="ECO:0007669"/>
    <property type="project" value="InterPro"/>
</dbReference>